<feature type="compositionally biased region" description="Basic residues" evidence="1">
    <location>
        <begin position="156"/>
        <end position="169"/>
    </location>
</feature>
<dbReference type="EMBL" id="JAYKXP010000040">
    <property type="protein sequence ID" value="KAK7039088.1"/>
    <property type="molecule type" value="Genomic_DNA"/>
</dbReference>
<dbReference type="Pfam" id="PF12621">
    <property type="entry name" value="PHM7_ext"/>
    <property type="match status" value="1"/>
</dbReference>
<evidence type="ECO:0000313" key="3">
    <source>
        <dbReference type="EMBL" id="KAK7039088.1"/>
    </source>
</evidence>
<feature type="compositionally biased region" description="Basic and acidic residues" evidence="1">
    <location>
        <begin position="140"/>
        <end position="155"/>
    </location>
</feature>
<feature type="compositionally biased region" description="Basic and acidic residues" evidence="1">
    <location>
        <begin position="118"/>
        <end position="130"/>
    </location>
</feature>
<evidence type="ECO:0000256" key="1">
    <source>
        <dbReference type="SAM" id="MobiDB-lite"/>
    </source>
</evidence>
<evidence type="ECO:0000259" key="2">
    <source>
        <dbReference type="Pfam" id="PF12621"/>
    </source>
</evidence>
<accession>A0AAW0CL23</accession>
<dbReference type="Proteomes" id="UP001383192">
    <property type="component" value="Unassembled WGS sequence"/>
</dbReference>
<dbReference type="AlphaFoldDB" id="A0AAW0CL23"/>
<name>A0AAW0CL23_9AGAR</name>
<gene>
    <name evidence="3" type="primary">PHM7_3</name>
    <name evidence="3" type="ORF">VNI00_010257</name>
</gene>
<proteinExistence type="predicted"/>
<keyword evidence="4" id="KW-1185">Reference proteome</keyword>
<comment type="caution">
    <text evidence="3">The sequence shown here is derived from an EMBL/GenBank/DDBJ whole genome shotgun (WGS) entry which is preliminary data.</text>
</comment>
<feature type="domain" description="10TM putative phosphate transporter extracellular tail" evidence="2">
    <location>
        <begin position="181"/>
        <end position="260"/>
    </location>
</feature>
<organism evidence="3 4">
    <name type="scientific">Paramarasmius palmivorus</name>
    <dbReference type="NCBI Taxonomy" id="297713"/>
    <lineage>
        <taxon>Eukaryota</taxon>
        <taxon>Fungi</taxon>
        <taxon>Dikarya</taxon>
        <taxon>Basidiomycota</taxon>
        <taxon>Agaricomycotina</taxon>
        <taxon>Agaricomycetes</taxon>
        <taxon>Agaricomycetidae</taxon>
        <taxon>Agaricales</taxon>
        <taxon>Marasmiineae</taxon>
        <taxon>Marasmiaceae</taxon>
        <taxon>Paramarasmius</taxon>
    </lineage>
</organism>
<dbReference type="InterPro" id="IPR022257">
    <property type="entry name" value="PHM7_ext"/>
</dbReference>
<feature type="compositionally biased region" description="Basic and acidic residues" evidence="1">
    <location>
        <begin position="81"/>
        <end position="95"/>
    </location>
</feature>
<feature type="compositionally biased region" description="Acidic residues" evidence="1">
    <location>
        <begin position="185"/>
        <end position="199"/>
    </location>
</feature>
<reference evidence="3 4" key="1">
    <citation type="submission" date="2024-01" db="EMBL/GenBank/DDBJ databases">
        <title>A draft genome for a cacao thread blight-causing isolate of Paramarasmius palmivorus.</title>
        <authorList>
            <person name="Baruah I.K."/>
            <person name="Bukari Y."/>
            <person name="Amoako-Attah I."/>
            <person name="Meinhardt L.W."/>
            <person name="Bailey B.A."/>
            <person name="Cohen S.P."/>
        </authorList>
    </citation>
    <scope>NUCLEOTIDE SEQUENCE [LARGE SCALE GENOMIC DNA]</scope>
    <source>
        <strain evidence="3 4">GH-12</strain>
    </source>
</reference>
<feature type="region of interest" description="Disordered" evidence="1">
    <location>
        <begin position="49"/>
        <end position="212"/>
    </location>
</feature>
<evidence type="ECO:0000313" key="4">
    <source>
        <dbReference type="Proteomes" id="UP001383192"/>
    </source>
</evidence>
<protein>
    <submittedName>
        <fullName evidence="3">Phosphate metabolism protein 7</fullName>
    </submittedName>
</protein>
<feature type="compositionally biased region" description="Polar residues" evidence="1">
    <location>
        <begin position="59"/>
        <end position="73"/>
    </location>
</feature>
<sequence>MSLATRDIAKREEAFHHHHHHKKEEPEEEADLDLFSKRNIKKLRRRIKKIPKKIVESVKSPTSTAGSPVSPNPNAKYGSGSRDDVGLLGKDKDMYEMQGVGGSSAPRKSEATDTEWTDEGKPVEVLREDTAMGTPRPLGVRRETSYHSFKSEKSNHSHHSHSKHSKHSHSSSDSEDAEDTRTEEQEIDPPDSQREDDDDPHAFDHPSTYKPQRWIWVPRDQLGLSRALVQYLKDRGVEASDEGADMDMKGVVEVTRGPPDEEWAGGHDL</sequence>
<feature type="region of interest" description="Disordered" evidence="1">
    <location>
        <begin position="1"/>
        <end position="37"/>
    </location>
</feature>